<dbReference type="InterPro" id="IPR025943">
    <property type="entry name" value="Sigma_54_int_dom_ATP-bd_2"/>
</dbReference>
<dbReference type="Gene3D" id="1.10.10.60">
    <property type="entry name" value="Homeodomain-like"/>
    <property type="match status" value="1"/>
</dbReference>
<gene>
    <name evidence="7" type="ORF">GPA21_13840</name>
</gene>
<organism evidence="7 8">
    <name type="scientific">Azoarcus taiwanensis</name>
    <dbReference type="NCBI Taxonomy" id="666964"/>
    <lineage>
        <taxon>Bacteria</taxon>
        <taxon>Pseudomonadati</taxon>
        <taxon>Pseudomonadota</taxon>
        <taxon>Betaproteobacteria</taxon>
        <taxon>Rhodocyclales</taxon>
        <taxon>Zoogloeaceae</taxon>
        <taxon>Azoarcus</taxon>
    </lineage>
</organism>
<dbReference type="Pfam" id="PF02954">
    <property type="entry name" value="HTH_8"/>
    <property type="match status" value="1"/>
</dbReference>
<keyword evidence="4" id="KW-0238">DNA-binding</keyword>
<dbReference type="InterPro" id="IPR035965">
    <property type="entry name" value="PAS-like_dom_sf"/>
</dbReference>
<dbReference type="RefSeq" id="WP_168988733.1">
    <property type="nucleotide sequence ID" value="NZ_CAWPHM010000320.1"/>
</dbReference>
<evidence type="ECO:0000256" key="3">
    <source>
        <dbReference type="ARBA" id="ARBA00023015"/>
    </source>
</evidence>
<dbReference type="FunFam" id="3.40.50.300:FF:000006">
    <property type="entry name" value="DNA-binding transcriptional regulator NtrC"/>
    <property type="match status" value="1"/>
</dbReference>
<dbReference type="PANTHER" id="PTHR32071">
    <property type="entry name" value="TRANSCRIPTIONAL REGULATORY PROTEIN"/>
    <property type="match status" value="1"/>
</dbReference>
<evidence type="ECO:0000256" key="4">
    <source>
        <dbReference type="ARBA" id="ARBA00023125"/>
    </source>
</evidence>
<proteinExistence type="predicted"/>
<dbReference type="EMBL" id="WTVM01000090">
    <property type="protein sequence ID" value="NMG04038.1"/>
    <property type="molecule type" value="Genomic_DNA"/>
</dbReference>
<dbReference type="InterPro" id="IPR013656">
    <property type="entry name" value="PAS_4"/>
</dbReference>
<dbReference type="Gene3D" id="3.40.50.300">
    <property type="entry name" value="P-loop containing nucleotide triphosphate hydrolases"/>
    <property type="match status" value="1"/>
</dbReference>
<dbReference type="Gene3D" id="1.10.8.60">
    <property type="match status" value="1"/>
</dbReference>
<feature type="domain" description="Sigma-54 factor interaction" evidence="6">
    <location>
        <begin position="134"/>
        <end position="360"/>
    </location>
</feature>
<dbReference type="PROSITE" id="PS00675">
    <property type="entry name" value="SIGMA54_INTERACT_1"/>
    <property type="match status" value="1"/>
</dbReference>
<dbReference type="PROSITE" id="PS00676">
    <property type="entry name" value="SIGMA54_INTERACT_2"/>
    <property type="match status" value="1"/>
</dbReference>
<dbReference type="InterPro" id="IPR009057">
    <property type="entry name" value="Homeodomain-like_sf"/>
</dbReference>
<reference evidence="7" key="1">
    <citation type="submission" date="2019-12" db="EMBL/GenBank/DDBJ databases">
        <title>Comparative genomics gives insights into the taxonomy of the Azoarcus-Aromatoleum group and reveals separate origins of nif in the plant-associated Azoarcus and non-plant-associated Aromatoleum sub-groups.</title>
        <authorList>
            <person name="Lafos M."/>
            <person name="Maluk M."/>
            <person name="Batista M."/>
            <person name="Junghare M."/>
            <person name="Carmona M."/>
            <person name="Faoro H."/>
            <person name="Cruz L.M."/>
            <person name="Battistoni F."/>
            <person name="De Souza E."/>
            <person name="Pedrosa F."/>
            <person name="Chen W.-M."/>
            <person name="Poole P.S."/>
            <person name="Dixon R.A."/>
            <person name="James E.K."/>
        </authorList>
    </citation>
    <scope>NUCLEOTIDE SEQUENCE</scope>
    <source>
        <strain evidence="7">NSC3</strain>
    </source>
</reference>
<evidence type="ECO:0000313" key="8">
    <source>
        <dbReference type="Proteomes" id="UP000599523"/>
    </source>
</evidence>
<comment type="caution">
    <text evidence="7">The sequence shown here is derived from an EMBL/GenBank/DDBJ whole genome shotgun (WGS) entry which is preliminary data.</text>
</comment>
<dbReference type="Pfam" id="PF25601">
    <property type="entry name" value="AAA_lid_14"/>
    <property type="match status" value="1"/>
</dbReference>
<keyword evidence="1" id="KW-0547">Nucleotide-binding</keyword>
<dbReference type="Pfam" id="PF00158">
    <property type="entry name" value="Sigma54_activat"/>
    <property type="match status" value="1"/>
</dbReference>
<keyword evidence="3" id="KW-0805">Transcription regulation</keyword>
<dbReference type="PROSITE" id="PS50045">
    <property type="entry name" value="SIGMA54_INTERACT_4"/>
    <property type="match status" value="1"/>
</dbReference>
<accession>A0A972FEH6</accession>
<dbReference type="InterPro" id="IPR058031">
    <property type="entry name" value="AAA_lid_NorR"/>
</dbReference>
<dbReference type="SUPFAM" id="SSF46689">
    <property type="entry name" value="Homeodomain-like"/>
    <property type="match status" value="1"/>
</dbReference>
<dbReference type="GO" id="GO:0006355">
    <property type="term" value="P:regulation of DNA-templated transcription"/>
    <property type="evidence" value="ECO:0007669"/>
    <property type="project" value="InterPro"/>
</dbReference>
<dbReference type="Proteomes" id="UP000599523">
    <property type="component" value="Unassembled WGS sequence"/>
</dbReference>
<dbReference type="InterPro" id="IPR002197">
    <property type="entry name" value="HTH_Fis"/>
</dbReference>
<evidence type="ECO:0000256" key="1">
    <source>
        <dbReference type="ARBA" id="ARBA00022741"/>
    </source>
</evidence>
<dbReference type="CDD" id="cd00009">
    <property type="entry name" value="AAA"/>
    <property type="match status" value="1"/>
</dbReference>
<dbReference type="SUPFAM" id="SSF55785">
    <property type="entry name" value="PYP-like sensor domain (PAS domain)"/>
    <property type="match status" value="1"/>
</dbReference>
<dbReference type="InterPro" id="IPR002078">
    <property type="entry name" value="Sigma_54_int"/>
</dbReference>
<dbReference type="GO" id="GO:0005524">
    <property type="term" value="F:ATP binding"/>
    <property type="evidence" value="ECO:0007669"/>
    <property type="project" value="UniProtKB-KW"/>
</dbReference>
<dbReference type="InterPro" id="IPR003593">
    <property type="entry name" value="AAA+_ATPase"/>
</dbReference>
<sequence length="439" mass="48909">MSATPQALPELVSFLDTLEEPHILCDREYRVIAANTAYRRNFGTGRSVIGRTCYEVSHHYSVPCDQAGESCPLARSLRSGQRERVLHLHHTPRGEEYVNIELSPVRDAEGEIAWFIEKMEPMNVARGLSDRQGMVGRSPAFQRMLELVARVAPSDASVLLQGESGTGKEVVANAIHAASLRSAAPFVAVDCSGLPETLFESEVFGHERGAFTGATSRKPGLIEAASGGTLFLDEVGDIPLGMQVKLLRLLETGTYRRVGSTDLRKSDIRLVSATHRPLKEMIAEGSFRQDLYYRLNTFPITVPALRDRQSDIPLLVESLLERVAPKRRLTVSATAMKLLRHYAFPGNVRELRNVLERASLMCDGEVLLPEHFPEELHTDQVLPAGQTRGPEAAQDWASIERQAFVQAVRSHRGSRRELARKLGISERTLYRRLRDAKLD</sequence>
<dbReference type="SUPFAM" id="SSF52540">
    <property type="entry name" value="P-loop containing nucleoside triphosphate hydrolases"/>
    <property type="match status" value="1"/>
</dbReference>
<dbReference type="AlphaFoldDB" id="A0A972FEH6"/>
<protein>
    <submittedName>
        <fullName evidence="7">PAS domain-containing protein</fullName>
    </submittedName>
</protein>
<keyword evidence="2" id="KW-0067">ATP-binding</keyword>
<evidence type="ECO:0000259" key="6">
    <source>
        <dbReference type="PROSITE" id="PS50045"/>
    </source>
</evidence>
<dbReference type="InterPro" id="IPR000014">
    <property type="entry name" value="PAS"/>
</dbReference>
<evidence type="ECO:0000256" key="5">
    <source>
        <dbReference type="ARBA" id="ARBA00023163"/>
    </source>
</evidence>
<name>A0A972FEH6_9RHOO</name>
<dbReference type="SMART" id="SM00382">
    <property type="entry name" value="AAA"/>
    <property type="match status" value="1"/>
</dbReference>
<dbReference type="CDD" id="cd00130">
    <property type="entry name" value="PAS"/>
    <property type="match status" value="1"/>
</dbReference>
<dbReference type="GO" id="GO:0043565">
    <property type="term" value="F:sequence-specific DNA binding"/>
    <property type="evidence" value="ECO:0007669"/>
    <property type="project" value="InterPro"/>
</dbReference>
<evidence type="ECO:0000256" key="2">
    <source>
        <dbReference type="ARBA" id="ARBA00022840"/>
    </source>
</evidence>
<dbReference type="Gene3D" id="3.30.450.20">
    <property type="entry name" value="PAS domain"/>
    <property type="match status" value="1"/>
</dbReference>
<dbReference type="PROSITE" id="PS00688">
    <property type="entry name" value="SIGMA54_INTERACT_3"/>
    <property type="match status" value="1"/>
</dbReference>
<evidence type="ECO:0000313" key="7">
    <source>
        <dbReference type="EMBL" id="NMG04038.1"/>
    </source>
</evidence>
<dbReference type="InterPro" id="IPR025944">
    <property type="entry name" value="Sigma_54_int_dom_CS"/>
</dbReference>
<keyword evidence="8" id="KW-1185">Reference proteome</keyword>
<dbReference type="InterPro" id="IPR025662">
    <property type="entry name" value="Sigma_54_int_dom_ATP-bd_1"/>
</dbReference>
<dbReference type="Pfam" id="PF08448">
    <property type="entry name" value="PAS_4"/>
    <property type="match status" value="1"/>
</dbReference>
<keyword evidence="5" id="KW-0804">Transcription</keyword>
<dbReference type="InterPro" id="IPR027417">
    <property type="entry name" value="P-loop_NTPase"/>
</dbReference>